<dbReference type="AlphaFoldDB" id="A0A1I1CJQ1"/>
<dbReference type="Gene3D" id="1.10.150.240">
    <property type="entry name" value="Putative phosphatase, domain 2"/>
    <property type="match status" value="1"/>
</dbReference>
<evidence type="ECO:0000313" key="1">
    <source>
        <dbReference type="EMBL" id="SFB62272.1"/>
    </source>
</evidence>
<dbReference type="InterPro" id="IPR041492">
    <property type="entry name" value="HAD_2"/>
</dbReference>
<dbReference type="EMBL" id="FOKG01000030">
    <property type="protein sequence ID" value="SFB62272.1"/>
    <property type="molecule type" value="Genomic_DNA"/>
</dbReference>
<dbReference type="Pfam" id="PF13419">
    <property type="entry name" value="HAD_2"/>
    <property type="match status" value="1"/>
</dbReference>
<dbReference type="Proteomes" id="UP000243799">
    <property type="component" value="Unassembled WGS sequence"/>
</dbReference>
<dbReference type="GO" id="GO:0005829">
    <property type="term" value="C:cytosol"/>
    <property type="evidence" value="ECO:0007669"/>
    <property type="project" value="TreeGrafter"/>
</dbReference>
<sequence>MGAVGTTIGFDLDMTLIDPRPGMVAAMDALAAETGLPLDGEYFAAHLGPPLDHVLRDFGAPEADLPWLVARFRETYPEIVIPRTVALPGAEDTIKAVRAAGHQVLVVTGKYGPNAALHLDALGLRVDHLVGELWAAGKARALRDHGAAAYVGDHRGDVLGALAAGVLPVGVTTGPCPRAELLDAGAEVVLDSLEEFPAWLAANPLAATSWPSYCRSPAGDPRGPVR</sequence>
<dbReference type="STRING" id="490629.SAMN05216266_13036"/>
<dbReference type="PANTHER" id="PTHR43434">
    <property type="entry name" value="PHOSPHOGLYCOLATE PHOSPHATASE"/>
    <property type="match status" value="1"/>
</dbReference>
<reference evidence="2" key="1">
    <citation type="submission" date="2016-10" db="EMBL/GenBank/DDBJ databases">
        <authorList>
            <person name="Varghese N."/>
            <person name="Submissions S."/>
        </authorList>
    </citation>
    <scope>NUCLEOTIDE SEQUENCE [LARGE SCALE GENOMIC DNA]</scope>
    <source>
        <strain evidence="2">CGMCC 4.3568</strain>
    </source>
</reference>
<proteinExistence type="predicted"/>
<name>A0A1I1CJQ1_9PSEU</name>
<dbReference type="InterPro" id="IPR023214">
    <property type="entry name" value="HAD_sf"/>
</dbReference>
<dbReference type="InterPro" id="IPR023198">
    <property type="entry name" value="PGP-like_dom2"/>
</dbReference>
<dbReference type="InterPro" id="IPR050155">
    <property type="entry name" value="HAD-like_hydrolase_sf"/>
</dbReference>
<dbReference type="GO" id="GO:0004713">
    <property type="term" value="F:protein tyrosine kinase activity"/>
    <property type="evidence" value="ECO:0007669"/>
    <property type="project" value="TreeGrafter"/>
</dbReference>
<keyword evidence="2" id="KW-1185">Reference proteome</keyword>
<dbReference type="Gene3D" id="3.40.50.1000">
    <property type="entry name" value="HAD superfamily/HAD-like"/>
    <property type="match status" value="1"/>
</dbReference>
<gene>
    <name evidence="1" type="ORF">SAMN05216266_13036</name>
</gene>
<dbReference type="InterPro" id="IPR036412">
    <property type="entry name" value="HAD-like_sf"/>
</dbReference>
<evidence type="ECO:0000313" key="2">
    <source>
        <dbReference type="Proteomes" id="UP000243799"/>
    </source>
</evidence>
<dbReference type="SUPFAM" id="SSF56784">
    <property type="entry name" value="HAD-like"/>
    <property type="match status" value="1"/>
</dbReference>
<protein>
    <submittedName>
        <fullName evidence="1">Phosphoglycolate phosphatase</fullName>
    </submittedName>
</protein>
<accession>A0A1I1CJQ1</accession>
<organism evidence="1 2">
    <name type="scientific">Amycolatopsis marina</name>
    <dbReference type="NCBI Taxonomy" id="490629"/>
    <lineage>
        <taxon>Bacteria</taxon>
        <taxon>Bacillati</taxon>
        <taxon>Actinomycetota</taxon>
        <taxon>Actinomycetes</taxon>
        <taxon>Pseudonocardiales</taxon>
        <taxon>Pseudonocardiaceae</taxon>
        <taxon>Amycolatopsis</taxon>
    </lineage>
</organism>
<dbReference type="PANTHER" id="PTHR43434:SF20">
    <property type="entry name" value="5'-NUCLEOTIDASE"/>
    <property type="match status" value="1"/>
</dbReference>